<evidence type="ECO:0000313" key="3">
    <source>
        <dbReference type="Proteomes" id="UP000485058"/>
    </source>
</evidence>
<feature type="compositionally biased region" description="Gly residues" evidence="1">
    <location>
        <begin position="1"/>
        <end position="10"/>
    </location>
</feature>
<dbReference type="AlphaFoldDB" id="A0A699ZJE4"/>
<evidence type="ECO:0000256" key="1">
    <source>
        <dbReference type="SAM" id="MobiDB-lite"/>
    </source>
</evidence>
<name>A0A699ZJE4_HAELA</name>
<reference evidence="2 3" key="1">
    <citation type="submission" date="2020-02" db="EMBL/GenBank/DDBJ databases">
        <title>Draft genome sequence of Haematococcus lacustris strain NIES-144.</title>
        <authorList>
            <person name="Morimoto D."/>
            <person name="Nakagawa S."/>
            <person name="Yoshida T."/>
            <person name="Sawayama S."/>
        </authorList>
    </citation>
    <scope>NUCLEOTIDE SEQUENCE [LARGE SCALE GENOMIC DNA]</scope>
    <source>
        <strain evidence="2 3">NIES-144</strain>
    </source>
</reference>
<gene>
    <name evidence="2" type="ORF">HaLaN_16650</name>
</gene>
<feature type="non-terminal residue" evidence="2">
    <location>
        <position position="1"/>
    </location>
</feature>
<feature type="compositionally biased region" description="Basic and acidic residues" evidence="1">
    <location>
        <begin position="11"/>
        <end position="24"/>
    </location>
</feature>
<dbReference type="Proteomes" id="UP000485058">
    <property type="component" value="Unassembled WGS sequence"/>
</dbReference>
<proteinExistence type="predicted"/>
<organism evidence="2 3">
    <name type="scientific">Haematococcus lacustris</name>
    <name type="common">Green alga</name>
    <name type="synonym">Haematococcus pluvialis</name>
    <dbReference type="NCBI Taxonomy" id="44745"/>
    <lineage>
        <taxon>Eukaryota</taxon>
        <taxon>Viridiplantae</taxon>
        <taxon>Chlorophyta</taxon>
        <taxon>core chlorophytes</taxon>
        <taxon>Chlorophyceae</taxon>
        <taxon>CS clade</taxon>
        <taxon>Chlamydomonadales</taxon>
        <taxon>Haematococcaceae</taxon>
        <taxon>Haematococcus</taxon>
    </lineage>
</organism>
<feature type="region of interest" description="Disordered" evidence="1">
    <location>
        <begin position="1"/>
        <end position="29"/>
    </location>
</feature>
<accession>A0A699ZJE4</accession>
<feature type="non-terminal residue" evidence="2">
    <location>
        <position position="79"/>
    </location>
</feature>
<comment type="caution">
    <text evidence="2">The sequence shown here is derived from an EMBL/GenBank/DDBJ whole genome shotgun (WGS) entry which is preliminary data.</text>
</comment>
<sequence>CAAGGQGGAGHKLDTQAEGGREGSDPTCRARGYWATSVAAVGRGEARMKNWHEFKCQDLSRHSTQHSAQYLMLQAAPHN</sequence>
<evidence type="ECO:0000313" key="2">
    <source>
        <dbReference type="EMBL" id="GFH19669.1"/>
    </source>
</evidence>
<keyword evidence="3" id="KW-1185">Reference proteome</keyword>
<dbReference type="EMBL" id="BLLF01001500">
    <property type="protein sequence ID" value="GFH19669.1"/>
    <property type="molecule type" value="Genomic_DNA"/>
</dbReference>
<protein>
    <submittedName>
        <fullName evidence="2">Uncharacterized protein</fullName>
    </submittedName>
</protein>